<dbReference type="AlphaFoldDB" id="G8LZ42"/>
<protein>
    <submittedName>
        <fullName evidence="1">ATP:corrinoid adenosyltransferase</fullName>
    </submittedName>
</protein>
<keyword evidence="2" id="KW-1185">Reference proteome</keyword>
<dbReference type="PIRSF" id="PIRSF015617">
    <property type="entry name" value="Adensltrnsf_CobA"/>
    <property type="match status" value="1"/>
</dbReference>
<sequence>MEKGLVHIYTGEGKGKTTAAIGLGIRAFGRGKTVYMVQFLKGSETGEMTAIKKLEPGFKLFRFEKERGFVWTLNREEIEELKAEIANAFDFIRDTLKNNRCDVLILDEIIGVLGNGLVEVDEVLDIIKNKPDHVELILTGRNAPEKLIEAADYVSQINCIKHPFQKGLGARKGIEY</sequence>
<dbReference type="eggNOG" id="COG2109">
    <property type="taxonomic scope" value="Bacteria"/>
</dbReference>
<dbReference type="InterPro" id="IPR027417">
    <property type="entry name" value="P-loop_NTPase"/>
</dbReference>
<reference evidence="1 2" key="2">
    <citation type="journal article" date="2012" name="Stand. Genomic Sci.">
        <title>Complete Genome Sequence of Clostridium clariflavum DSM 19732.</title>
        <authorList>
            <person name="Izquierdo J.A."/>
            <person name="Goodwin L."/>
            <person name="Davenport K.W."/>
            <person name="Teshima H."/>
            <person name="Bruce D."/>
            <person name="Detter C."/>
            <person name="Tapia R."/>
            <person name="Han S."/>
            <person name="Land M."/>
            <person name="Hauser L."/>
            <person name="Jeffries C.D."/>
            <person name="Han J."/>
            <person name="Pitluck S."/>
            <person name="Nolan M."/>
            <person name="Chen A."/>
            <person name="Huntemann M."/>
            <person name="Mavromatis K."/>
            <person name="Mikhailova N."/>
            <person name="Liolios K."/>
            <person name="Woyke T."/>
            <person name="Lynd L.R."/>
        </authorList>
    </citation>
    <scope>NUCLEOTIDE SEQUENCE [LARGE SCALE GENOMIC DNA]</scope>
    <source>
        <strain evidence="2">DSM 19732 / NBRC 101661 / EBR45</strain>
    </source>
</reference>
<dbReference type="PANTHER" id="PTHR46638">
    <property type="entry name" value="CORRINOID ADENOSYLTRANSFERASE"/>
    <property type="match status" value="1"/>
</dbReference>
<evidence type="ECO:0000313" key="2">
    <source>
        <dbReference type="Proteomes" id="UP000005435"/>
    </source>
</evidence>
<name>G8LZ42_ACECE</name>
<keyword evidence="1" id="KW-0808">Transferase</keyword>
<dbReference type="RefSeq" id="WP_014255555.1">
    <property type="nucleotide sequence ID" value="NC_016627.1"/>
</dbReference>
<dbReference type="HOGENOM" id="CLU_088595_2_0_9"/>
<dbReference type="EMBL" id="CP003065">
    <property type="protein sequence ID" value="AEV68986.1"/>
    <property type="molecule type" value="Genomic_DNA"/>
</dbReference>
<reference evidence="2" key="1">
    <citation type="submission" date="2011-12" db="EMBL/GenBank/DDBJ databases">
        <title>Complete sequence of Clostridium clariflavum DSM 19732.</title>
        <authorList>
            <consortium name="US DOE Joint Genome Institute"/>
            <person name="Lucas S."/>
            <person name="Han J."/>
            <person name="Lapidus A."/>
            <person name="Cheng J.-F."/>
            <person name="Goodwin L."/>
            <person name="Pitluck S."/>
            <person name="Peters L."/>
            <person name="Teshima H."/>
            <person name="Detter J.C."/>
            <person name="Han C."/>
            <person name="Tapia R."/>
            <person name="Land M."/>
            <person name="Hauser L."/>
            <person name="Kyrpides N."/>
            <person name="Ivanova N."/>
            <person name="Pagani I."/>
            <person name="Kitzmiller T."/>
            <person name="Lynd L."/>
            <person name="Izquierdo J."/>
            <person name="Woyke T."/>
        </authorList>
    </citation>
    <scope>NUCLEOTIDE SEQUENCE [LARGE SCALE GENOMIC DNA]</scope>
    <source>
        <strain evidence="2">DSM 19732 / NBRC 101661 / EBR45</strain>
    </source>
</reference>
<dbReference type="GO" id="GO:0009236">
    <property type="term" value="P:cobalamin biosynthetic process"/>
    <property type="evidence" value="ECO:0007669"/>
    <property type="project" value="InterPro"/>
</dbReference>
<dbReference type="Pfam" id="PF02572">
    <property type="entry name" value="CobA_CobO_BtuR"/>
    <property type="match status" value="1"/>
</dbReference>
<dbReference type="Proteomes" id="UP000005435">
    <property type="component" value="Chromosome"/>
</dbReference>
<dbReference type="Gene3D" id="3.40.50.300">
    <property type="entry name" value="P-loop containing nucleotide triphosphate hydrolases"/>
    <property type="match status" value="1"/>
</dbReference>
<organism evidence="1 2">
    <name type="scientific">Acetivibrio clariflavus (strain DSM 19732 / NBRC 101661 / EBR45)</name>
    <name type="common">Clostridium clariflavum</name>
    <dbReference type="NCBI Taxonomy" id="720554"/>
    <lineage>
        <taxon>Bacteria</taxon>
        <taxon>Bacillati</taxon>
        <taxon>Bacillota</taxon>
        <taxon>Clostridia</taxon>
        <taxon>Eubacteriales</taxon>
        <taxon>Oscillospiraceae</taxon>
        <taxon>Acetivibrio</taxon>
    </lineage>
</organism>
<dbReference type="GO" id="GO:0005524">
    <property type="term" value="F:ATP binding"/>
    <property type="evidence" value="ECO:0007669"/>
    <property type="project" value="InterPro"/>
</dbReference>
<dbReference type="InterPro" id="IPR003724">
    <property type="entry name" value="CblAdoTrfase_CobA"/>
</dbReference>
<accession>G8LZ42</accession>
<gene>
    <name evidence="1" type="ordered locus">Clocl_2409</name>
</gene>
<dbReference type="OrthoDB" id="9810309at2"/>
<dbReference type="STRING" id="720554.Clocl_2409"/>
<dbReference type="GO" id="GO:0008817">
    <property type="term" value="F:corrinoid adenosyltransferase activity"/>
    <property type="evidence" value="ECO:0007669"/>
    <property type="project" value="InterPro"/>
</dbReference>
<evidence type="ECO:0000313" key="1">
    <source>
        <dbReference type="EMBL" id="AEV68986.1"/>
    </source>
</evidence>
<proteinExistence type="predicted"/>
<dbReference type="SUPFAM" id="SSF52540">
    <property type="entry name" value="P-loop containing nucleoside triphosphate hydrolases"/>
    <property type="match status" value="1"/>
</dbReference>
<dbReference type="PANTHER" id="PTHR46638:SF1">
    <property type="entry name" value="CORRINOID ADENOSYLTRANSFERASE"/>
    <property type="match status" value="1"/>
</dbReference>
<dbReference type="KEGG" id="ccl:Clocl_2409"/>